<dbReference type="GO" id="GO:0005615">
    <property type="term" value="C:extracellular space"/>
    <property type="evidence" value="ECO:0007669"/>
    <property type="project" value="TreeGrafter"/>
</dbReference>
<reference evidence="3" key="2">
    <citation type="submission" date="2020-06" db="EMBL/GenBank/DDBJ databases">
        <authorList>
            <person name="Sheffer M."/>
        </authorList>
    </citation>
    <scope>NUCLEOTIDE SEQUENCE</scope>
</reference>
<gene>
    <name evidence="3" type="ORF">HNY73_006728</name>
</gene>
<evidence type="ECO:0000313" key="4">
    <source>
        <dbReference type="Proteomes" id="UP000807504"/>
    </source>
</evidence>
<dbReference type="NCBIfam" id="NF040941">
    <property type="entry name" value="GGGWT_bact"/>
    <property type="match status" value="1"/>
</dbReference>
<dbReference type="InterPro" id="IPR050373">
    <property type="entry name" value="Fibrinogen_C-term_domain"/>
</dbReference>
<proteinExistence type="predicted"/>
<dbReference type="InterPro" id="IPR036056">
    <property type="entry name" value="Fibrinogen-like_C"/>
</dbReference>
<name>A0A8T0FGX2_ARGBR</name>
<dbReference type="SMART" id="SM00186">
    <property type="entry name" value="FBG"/>
    <property type="match status" value="1"/>
</dbReference>
<protein>
    <submittedName>
        <fullName evidence="3">Techylectin-5B like protein</fullName>
    </submittedName>
</protein>
<accession>A0A8T0FGX2</accession>
<sequence length="403" mass="46215">MCPLDLREVPGFFFYLQLFSRQDRTPNLTPPTVSTSKVAGLQDHATDLGRRSQVTMVYIIKYRIYADEIHLTKMYKSSVYFGVVLLTLLTIVKAETNSSLCEQKEKQKALLDLAKESINKAKNLHPTCDNDFNNNSTNSSECGAKEKISAYLDVAKNLIDEAGSNYSDDSTCEVTNNVTEVIVEVVRHKRPADCAELLENGNDRSGVYIIWPRHRIIQEKPVLVYCDMDTDGGGWTLIQRRTDTENKTDFYRDWQTYRRGFGSKKDEFWLGNDIIFALTSQKQYSLRFDMWNVSGERRDATYSSFWIEDESAGYTLHIGSYNGTAGDGIRDADNTKFSTKDKRNDLADHVCTEEKRGGWWYRDCSRSNPNGVNFPGGNDDKKLVNWYPWTNYDPLLAIEMKIR</sequence>
<evidence type="ECO:0000256" key="1">
    <source>
        <dbReference type="ARBA" id="ARBA00023157"/>
    </source>
</evidence>
<dbReference type="AlphaFoldDB" id="A0A8T0FGX2"/>
<dbReference type="PROSITE" id="PS00514">
    <property type="entry name" value="FIBRINOGEN_C_1"/>
    <property type="match status" value="1"/>
</dbReference>
<dbReference type="Gene3D" id="3.90.215.10">
    <property type="entry name" value="Gamma Fibrinogen, chain A, domain 1"/>
    <property type="match status" value="1"/>
</dbReference>
<dbReference type="SUPFAM" id="SSF56496">
    <property type="entry name" value="Fibrinogen C-terminal domain-like"/>
    <property type="match status" value="1"/>
</dbReference>
<dbReference type="Proteomes" id="UP000807504">
    <property type="component" value="Unassembled WGS sequence"/>
</dbReference>
<evidence type="ECO:0000313" key="3">
    <source>
        <dbReference type="EMBL" id="KAF8788719.1"/>
    </source>
</evidence>
<evidence type="ECO:0000259" key="2">
    <source>
        <dbReference type="PROSITE" id="PS51406"/>
    </source>
</evidence>
<dbReference type="InterPro" id="IPR002181">
    <property type="entry name" value="Fibrinogen_a/b/g_C_dom"/>
</dbReference>
<dbReference type="InterPro" id="IPR014716">
    <property type="entry name" value="Fibrinogen_a/b/g_C_1"/>
</dbReference>
<comment type="caution">
    <text evidence="3">The sequence shown here is derived from an EMBL/GenBank/DDBJ whole genome shotgun (WGS) entry which is preliminary data.</text>
</comment>
<keyword evidence="4" id="KW-1185">Reference proteome</keyword>
<dbReference type="EMBL" id="JABXBU010000012">
    <property type="protein sequence ID" value="KAF8788719.1"/>
    <property type="molecule type" value="Genomic_DNA"/>
</dbReference>
<dbReference type="PROSITE" id="PS51406">
    <property type="entry name" value="FIBRINOGEN_C_2"/>
    <property type="match status" value="1"/>
</dbReference>
<keyword evidence="1" id="KW-1015">Disulfide bond</keyword>
<reference evidence="3" key="1">
    <citation type="journal article" date="2020" name="bioRxiv">
        <title>Chromosome-level reference genome of the European wasp spider Argiope bruennichi: a resource for studies on range expansion and evolutionary adaptation.</title>
        <authorList>
            <person name="Sheffer M.M."/>
            <person name="Hoppe A."/>
            <person name="Krehenwinkel H."/>
            <person name="Uhl G."/>
            <person name="Kuss A.W."/>
            <person name="Jensen L."/>
            <person name="Jensen C."/>
            <person name="Gillespie R.G."/>
            <person name="Hoff K.J."/>
            <person name="Prost S."/>
        </authorList>
    </citation>
    <scope>NUCLEOTIDE SEQUENCE</scope>
</reference>
<dbReference type="PANTHER" id="PTHR19143">
    <property type="entry name" value="FIBRINOGEN/TENASCIN/ANGIOPOEITIN"/>
    <property type="match status" value="1"/>
</dbReference>
<organism evidence="3 4">
    <name type="scientific">Argiope bruennichi</name>
    <name type="common">Wasp spider</name>
    <name type="synonym">Aranea bruennichi</name>
    <dbReference type="NCBI Taxonomy" id="94029"/>
    <lineage>
        <taxon>Eukaryota</taxon>
        <taxon>Metazoa</taxon>
        <taxon>Ecdysozoa</taxon>
        <taxon>Arthropoda</taxon>
        <taxon>Chelicerata</taxon>
        <taxon>Arachnida</taxon>
        <taxon>Araneae</taxon>
        <taxon>Araneomorphae</taxon>
        <taxon>Entelegynae</taxon>
        <taxon>Araneoidea</taxon>
        <taxon>Araneidae</taxon>
        <taxon>Argiope</taxon>
    </lineage>
</organism>
<dbReference type="CDD" id="cd00087">
    <property type="entry name" value="FReD"/>
    <property type="match status" value="1"/>
</dbReference>
<dbReference type="InterPro" id="IPR020837">
    <property type="entry name" value="Fibrinogen_CS"/>
</dbReference>
<feature type="domain" description="Fibrinogen C-terminal" evidence="2">
    <location>
        <begin position="185"/>
        <end position="403"/>
    </location>
</feature>
<dbReference type="Pfam" id="PF00147">
    <property type="entry name" value="Fibrinogen_C"/>
    <property type="match status" value="1"/>
</dbReference>